<evidence type="ECO:0000313" key="2">
    <source>
        <dbReference type="Proteomes" id="UP001224325"/>
    </source>
</evidence>
<dbReference type="KEGG" id="mlil:QLS71_012555"/>
<protein>
    <submittedName>
        <fullName evidence="1">Transposase</fullName>
    </submittedName>
</protein>
<sequence>MYKKDKVIRRYNEPFKLKILAKFTTGKHTKSKLCKLYSIVTTVNEWIKKYNRKFILVLPDGIGRGLYLNFIRVKNFDDLFLKTHKELNETKKN</sequence>
<keyword evidence="2" id="KW-1185">Reference proteome</keyword>
<dbReference type="InterPro" id="IPR010921">
    <property type="entry name" value="Trp_repressor/repl_initiator"/>
</dbReference>
<organism evidence="1 2">
    <name type="scientific">Mariniflexile litorale</name>
    <dbReference type="NCBI Taxonomy" id="3045158"/>
    <lineage>
        <taxon>Bacteria</taxon>
        <taxon>Pseudomonadati</taxon>
        <taxon>Bacteroidota</taxon>
        <taxon>Flavobacteriia</taxon>
        <taxon>Flavobacteriales</taxon>
        <taxon>Flavobacteriaceae</taxon>
        <taxon>Mariniflexile</taxon>
    </lineage>
</organism>
<dbReference type="AlphaFoldDB" id="A0AAU7ECK9"/>
<reference evidence="1" key="1">
    <citation type="submission" date="2024-04" db="EMBL/GenBank/DDBJ databases">
        <title>Mariniflexile litorale, isolated from the shallow sediments of the Sea of Japan.</title>
        <authorList>
            <person name="Romanenko L."/>
            <person name="Isaeva M."/>
        </authorList>
    </citation>
    <scope>NUCLEOTIDE SEQUENCE [LARGE SCALE GENOMIC DNA]</scope>
    <source>
        <strain evidence="1">KMM 9835</strain>
    </source>
</reference>
<gene>
    <name evidence="1" type="ORF">QLS71_012555</name>
</gene>
<name>A0AAU7ECK9_9FLAO</name>
<dbReference type="EMBL" id="CP155618">
    <property type="protein sequence ID" value="XBL13154.1"/>
    <property type="molecule type" value="Genomic_DNA"/>
</dbReference>
<dbReference type="GO" id="GO:0043565">
    <property type="term" value="F:sequence-specific DNA binding"/>
    <property type="evidence" value="ECO:0007669"/>
    <property type="project" value="InterPro"/>
</dbReference>
<proteinExistence type="predicted"/>
<dbReference type="Proteomes" id="UP001224325">
    <property type="component" value="Chromosome"/>
</dbReference>
<dbReference type="SUPFAM" id="SSF48295">
    <property type="entry name" value="TrpR-like"/>
    <property type="match status" value="1"/>
</dbReference>
<accession>A0AAU7ECK9</accession>
<evidence type="ECO:0000313" key="1">
    <source>
        <dbReference type="EMBL" id="XBL13154.1"/>
    </source>
</evidence>
<dbReference type="RefSeq" id="WP_308990846.1">
    <property type="nucleotide sequence ID" value="NZ_CP155618.1"/>
</dbReference>